<comment type="caution">
    <text evidence="4">The sequence shown here is derived from an EMBL/GenBank/DDBJ whole genome shotgun (WGS) entry which is preliminary data.</text>
</comment>
<reference evidence="4 5" key="1">
    <citation type="submission" date="2020-11" db="EMBL/GenBank/DDBJ databases">
        <title>Draft Genome Sequence and Secondary Metabolite Biosynthetic Potential of the Lysobacter niastensis Type strain DSM 18481.</title>
        <authorList>
            <person name="Turrini P."/>
            <person name="Artuso I."/>
            <person name="Tescari M."/>
            <person name="Lugli G.A."/>
            <person name="Frangipani E."/>
            <person name="Ventura M."/>
            <person name="Visca P."/>
        </authorList>
    </citation>
    <scope>NUCLEOTIDE SEQUENCE [LARGE SCALE GENOMIC DNA]</scope>
    <source>
        <strain evidence="4 5">DSM 18481</strain>
    </source>
</reference>
<dbReference type="PANTHER" id="PTHR42951:SF4">
    <property type="entry name" value="ACYL-COENZYME A THIOESTERASE MBLAC2"/>
    <property type="match status" value="1"/>
</dbReference>
<comment type="similarity">
    <text evidence="1">Belongs to the metallo-beta-lactamase superfamily. Class-B beta-lactamase family.</text>
</comment>
<dbReference type="PANTHER" id="PTHR42951">
    <property type="entry name" value="METALLO-BETA-LACTAMASE DOMAIN-CONTAINING"/>
    <property type="match status" value="1"/>
</dbReference>
<dbReference type="Pfam" id="PF00753">
    <property type="entry name" value="Lactamase_B"/>
    <property type="match status" value="1"/>
</dbReference>
<dbReference type="EMBL" id="JADLZT010000004">
    <property type="protein sequence ID" value="MBF6023885.1"/>
    <property type="molecule type" value="Genomic_DNA"/>
</dbReference>
<evidence type="ECO:0000256" key="1">
    <source>
        <dbReference type="ARBA" id="ARBA00005250"/>
    </source>
</evidence>
<gene>
    <name evidence="4" type="ORF">IU514_07570</name>
</gene>
<dbReference type="RefSeq" id="WP_194930505.1">
    <property type="nucleotide sequence ID" value="NZ_JADLZT010000004.1"/>
</dbReference>
<accession>A0ABS0B539</accession>
<dbReference type="SUPFAM" id="SSF56281">
    <property type="entry name" value="Metallo-hydrolase/oxidoreductase"/>
    <property type="match status" value="1"/>
</dbReference>
<evidence type="ECO:0000313" key="5">
    <source>
        <dbReference type="Proteomes" id="UP001429984"/>
    </source>
</evidence>
<dbReference type="Proteomes" id="UP001429984">
    <property type="component" value="Unassembled WGS sequence"/>
</dbReference>
<dbReference type="SMART" id="SM00849">
    <property type="entry name" value="Lactamase_B"/>
    <property type="match status" value="1"/>
</dbReference>
<evidence type="ECO:0000259" key="3">
    <source>
        <dbReference type="SMART" id="SM00849"/>
    </source>
</evidence>
<proteinExistence type="inferred from homology"/>
<protein>
    <submittedName>
        <fullName evidence="4">MBL fold metallo-hydrolase</fullName>
    </submittedName>
</protein>
<feature type="chain" id="PRO_5047170906" evidence="2">
    <location>
        <begin position="24"/>
        <end position="330"/>
    </location>
</feature>
<dbReference type="InterPro" id="IPR036866">
    <property type="entry name" value="RibonucZ/Hydroxyglut_hydro"/>
</dbReference>
<dbReference type="InterPro" id="IPR001279">
    <property type="entry name" value="Metallo-B-lactamas"/>
</dbReference>
<organism evidence="4 5">
    <name type="scientific">Lysobacter niastensis</name>
    <dbReference type="NCBI Taxonomy" id="380629"/>
    <lineage>
        <taxon>Bacteria</taxon>
        <taxon>Pseudomonadati</taxon>
        <taxon>Pseudomonadota</taxon>
        <taxon>Gammaproteobacteria</taxon>
        <taxon>Lysobacterales</taxon>
        <taxon>Lysobacteraceae</taxon>
        <taxon>Lysobacter</taxon>
    </lineage>
</organism>
<evidence type="ECO:0000256" key="2">
    <source>
        <dbReference type="SAM" id="SignalP"/>
    </source>
</evidence>
<sequence length="330" mass="35626">MRLLLTSLVAVCLSACATSSAPSAEQVRAEGGELIAPGIVLFPGRFEPGRQPDGNSIVIHGRDGLVVFDTGRHREHTQRLLDHARTSGLPVTAIINSHWHLDHSSGNRMLREAYPDAVVLGSRAVEGALTGFLADNHKQAQDLIDKGVIREPQLSDVRGDMAIVEERVSLIPNRMIDASTDQDLAGRRVKIGLSANAATEGDVWLFDPATRVLLAGDLVTLPVPLLDTACPSGWRDALATLDGIGFATLVPGHGEPMDRASFVQYRTAFNHLLTCAAGSAAANTCIDGWLADAGTRVPASQHEQARRLLDYYIGQVLRAPPERRDRYCPR</sequence>
<dbReference type="Gene3D" id="3.60.15.10">
    <property type="entry name" value="Ribonuclease Z/Hydroxyacylglutathione hydrolase-like"/>
    <property type="match status" value="1"/>
</dbReference>
<evidence type="ECO:0000313" key="4">
    <source>
        <dbReference type="EMBL" id="MBF6023885.1"/>
    </source>
</evidence>
<dbReference type="InterPro" id="IPR050855">
    <property type="entry name" value="NDM-1-like"/>
</dbReference>
<name>A0ABS0B539_9GAMM</name>
<feature type="signal peptide" evidence="2">
    <location>
        <begin position="1"/>
        <end position="23"/>
    </location>
</feature>
<keyword evidence="2" id="KW-0732">Signal</keyword>
<keyword evidence="5" id="KW-1185">Reference proteome</keyword>
<feature type="domain" description="Metallo-beta-lactamase" evidence="3">
    <location>
        <begin position="53"/>
        <end position="253"/>
    </location>
</feature>